<feature type="domain" description="Hpc2-related" evidence="3">
    <location>
        <begin position="209"/>
        <end position="258"/>
    </location>
</feature>
<keyword evidence="6" id="KW-1185">Reference proteome</keyword>
<dbReference type="InterPro" id="IPR014840">
    <property type="entry name" value="HRD"/>
</dbReference>
<feature type="compositionally biased region" description="Polar residues" evidence="2">
    <location>
        <begin position="46"/>
        <end position="74"/>
    </location>
</feature>
<proteinExistence type="predicted"/>
<feature type="compositionally biased region" description="Basic and acidic residues" evidence="2">
    <location>
        <begin position="557"/>
        <end position="569"/>
    </location>
</feature>
<feature type="compositionally biased region" description="Basic and acidic residues" evidence="2">
    <location>
        <begin position="185"/>
        <end position="206"/>
    </location>
</feature>
<reference evidence="5" key="1">
    <citation type="submission" date="2022-08" db="EMBL/GenBank/DDBJ databases">
        <authorList>
            <person name="Kallberg Y."/>
            <person name="Tangrot J."/>
            <person name="Rosling A."/>
        </authorList>
    </citation>
    <scope>NUCLEOTIDE SEQUENCE</scope>
    <source>
        <strain evidence="5">Wild A</strain>
    </source>
</reference>
<dbReference type="Proteomes" id="UP001153678">
    <property type="component" value="Unassembled WGS sequence"/>
</dbReference>
<dbReference type="AlphaFoldDB" id="A0A9W4SVM9"/>
<organism evidence="5 6">
    <name type="scientific">Funneliformis geosporum</name>
    <dbReference type="NCBI Taxonomy" id="1117311"/>
    <lineage>
        <taxon>Eukaryota</taxon>
        <taxon>Fungi</taxon>
        <taxon>Fungi incertae sedis</taxon>
        <taxon>Mucoromycota</taxon>
        <taxon>Glomeromycotina</taxon>
        <taxon>Glomeromycetes</taxon>
        <taxon>Glomerales</taxon>
        <taxon>Glomeraceae</taxon>
        <taxon>Funneliformis</taxon>
    </lineage>
</organism>
<feature type="non-terminal residue" evidence="5">
    <location>
        <position position="688"/>
    </location>
</feature>
<feature type="domain" description="Ubinuclein middle" evidence="4">
    <location>
        <begin position="414"/>
        <end position="658"/>
    </location>
</feature>
<evidence type="ECO:0000313" key="5">
    <source>
        <dbReference type="EMBL" id="CAI2185005.1"/>
    </source>
</evidence>
<feature type="region of interest" description="Disordered" evidence="2">
    <location>
        <begin position="138"/>
        <end position="235"/>
    </location>
</feature>
<comment type="caution">
    <text evidence="5">The sequence shown here is derived from an EMBL/GenBank/DDBJ whole genome shotgun (WGS) entry which is preliminary data.</text>
</comment>
<dbReference type="InterPro" id="IPR026947">
    <property type="entry name" value="UBN_middle_dom"/>
</dbReference>
<dbReference type="Pfam" id="PF14075">
    <property type="entry name" value="UBN_AB"/>
    <property type="match status" value="1"/>
</dbReference>
<evidence type="ECO:0000256" key="2">
    <source>
        <dbReference type="SAM" id="MobiDB-lite"/>
    </source>
</evidence>
<feature type="compositionally biased region" description="Polar residues" evidence="2">
    <location>
        <begin position="157"/>
        <end position="173"/>
    </location>
</feature>
<feature type="compositionally biased region" description="Basic and acidic residues" evidence="2">
    <location>
        <begin position="280"/>
        <end position="289"/>
    </location>
</feature>
<sequence length="688" mass="78295">IKRAVVPEVNKHHCMETNDPELYSTLEGDQSKGDQPPPAVEIIIEQASTPVPNNNSEEVQQQTTQISEQPTPATQNKCEVTDRFTAKLGLTAESPQQTPKRPDIHLDIQLKNKENNIVFFPALCEAAGFTMLKTPPRYVSGSESAGSETPHSDWSDNDTPNDFSSPIPSTSNDPLPPPVNEESNEFFKKILENAEKYSQEEKPKEKSPKKRKEKVSKKEQNYDVSDPFIDDSDLAPFQRDYGSIRPSVEGYFVWKGPLSLQGTVEETEVGRKRSTKRRPKNVEDKDKPPQGRKKRTVKPKEGEEQEGDDNTATKVNKPKRSYKKAKLTIETRLQDTIQSTMPQSFTNFFPTPVINVTPQPKDFATALNNAFPLNSPDRLLTNVNHETPKTPTFNKVIIPDPNKTPGKKKKVYPTDPIRPEIQVLVDEFKAKVDNETFEIKSRFPPSLKPPLMEILTNAYECSQFNENLFKILTNILPYNKFTRLCQRTLYPKTITELQNTKTELIENLRAAVEEAMPLLIEEYNERQATRALLDSTTPIESIMDIDVETDQYQDADVETKSDSRSDGIKSDSSSNTTRSRDPCGKKFRWEETTRSLLWKIVQAEMSIVVMSNDLWYVLEEEAEEKSERYSEQTQRKHLYQNLLTVWPSGWMTSYEIARVYSAYKRYLRDRPPAASTSASATSTTSTSS</sequence>
<keyword evidence="1" id="KW-0597">Phosphoprotein</keyword>
<feature type="region of interest" description="Disordered" evidence="2">
    <location>
        <begin position="16"/>
        <end position="74"/>
    </location>
</feature>
<dbReference type="Pfam" id="PF08729">
    <property type="entry name" value="HUN"/>
    <property type="match status" value="1"/>
</dbReference>
<evidence type="ECO:0000313" key="6">
    <source>
        <dbReference type="Proteomes" id="UP001153678"/>
    </source>
</evidence>
<gene>
    <name evidence="5" type="ORF">FWILDA_LOCUS11860</name>
</gene>
<protein>
    <submittedName>
        <fullName evidence="5">17999_t:CDS:1</fullName>
    </submittedName>
</protein>
<dbReference type="EMBL" id="CAMKVN010003549">
    <property type="protein sequence ID" value="CAI2185005.1"/>
    <property type="molecule type" value="Genomic_DNA"/>
</dbReference>
<name>A0A9W4SVM9_9GLOM</name>
<evidence type="ECO:0000259" key="3">
    <source>
        <dbReference type="Pfam" id="PF08729"/>
    </source>
</evidence>
<evidence type="ECO:0000256" key="1">
    <source>
        <dbReference type="ARBA" id="ARBA00022553"/>
    </source>
</evidence>
<dbReference type="OrthoDB" id="5576775at2759"/>
<evidence type="ECO:0000259" key="4">
    <source>
        <dbReference type="Pfam" id="PF14075"/>
    </source>
</evidence>
<accession>A0A9W4SVM9</accession>
<feature type="region of interest" description="Disordered" evidence="2">
    <location>
        <begin position="263"/>
        <end position="323"/>
    </location>
</feature>
<feature type="region of interest" description="Disordered" evidence="2">
    <location>
        <begin position="553"/>
        <end position="584"/>
    </location>
</feature>